<accession>A0A511DGR1</accession>
<dbReference type="PANTHER" id="PTHR30055">
    <property type="entry name" value="HTH-TYPE TRANSCRIPTIONAL REGULATOR RUTR"/>
    <property type="match status" value="1"/>
</dbReference>
<evidence type="ECO:0000256" key="4">
    <source>
        <dbReference type="PROSITE-ProRule" id="PRU00335"/>
    </source>
</evidence>
<dbReference type="PROSITE" id="PS50977">
    <property type="entry name" value="HTH_TETR_2"/>
    <property type="match status" value="1"/>
</dbReference>
<dbReference type="Gene3D" id="1.10.357.10">
    <property type="entry name" value="Tetracycline Repressor, domain 2"/>
    <property type="match status" value="1"/>
</dbReference>
<name>A0A511DGR1_9PSEU</name>
<dbReference type="GO" id="GO:0000976">
    <property type="term" value="F:transcription cis-regulatory region binding"/>
    <property type="evidence" value="ECO:0007669"/>
    <property type="project" value="TreeGrafter"/>
</dbReference>
<evidence type="ECO:0000313" key="7">
    <source>
        <dbReference type="EMBL" id="GEL23563.1"/>
    </source>
</evidence>
<dbReference type="PANTHER" id="PTHR30055:SF234">
    <property type="entry name" value="HTH-TYPE TRANSCRIPTIONAL REGULATOR BETI"/>
    <property type="match status" value="1"/>
</dbReference>
<evidence type="ECO:0000256" key="3">
    <source>
        <dbReference type="ARBA" id="ARBA00023163"/>
    </source>
</evidence>
<dbReference type="EMBL" id="BJVJ01000021">
    <property type="protein sequence ID" value="GEL23563.1"/>
    <property type="molecule type" value="Genomic_DNA"/>
</dbReference>
<dbReference type="Proteomes" id="UP000321685">
    <property type="component" value="Unassembled WGS sequence"/>
</dbReference>
<comment type="caution">
    <text evidence="7">The sequence shown here is derived from an EMBL/GenBank/DDBJ whole genome shotgun (WGS) entry which is preliminary data.</text>
</comment>
<protein>
    <submittedName>
        <fullName evidence="7">TetR family transcriptional regulator</fullName>
    </submittedName>
</protein>
<keyword evidence="2 4" id="KW-0238">DNA-binding</keyword>
<gene>
    <name evidence="7" type="ORF">PSU4_25170</name>
</gene>
<dbReference type="GO" id="GO:0003700">
    <property type="term" value="F:DNA-binding transcription factor activity"/>
    <property type="evidence" value="ECO:0007669"/>
    <property type="project" value="TreeGrafter"/>
</dbReference>
<sequence length="224" mass="23869">MSGAVTRSGRAGRMAPDDRRAAIVAATLPLVLRDGPSVSTRQIAEAAGVAEGTIFRVFGDKDALMRAVLEKGFDPQATLDALAAVDRELPLRARLVAVVAVLQDRLRGAFGLIGALGLQQPPEPTDDHKRRNEQMNDAFRAAIADIVAPDADLLRVDAAEFARVLRLLTFSATHPRISDGMPMTPEAIVAVVLDGMRSPRHPANPDDDPAGTPAADHHARTIEV</sequence>
<keyword evidence="8" id="KW-1185">Reference proteome</keyword>
<dbReference type="SUPFAM" id="SSF46689">
    <property type="entry name" value="Homeodomain-like"/>
    <property type="match status" value="1"/>
</dbReference>
<evidence type="ECO:0000256" key="1">
    <source>
        <dbReference type="ARBA" id="ARBA00023015"/>
    </source>
</evidence>
<feature type="region of interest" description="Disordered" evidence="5">
    <location>
        <begin position="197"/>
        <end position="224"/>
    </location>
</feature>
<evidence type="ECO:0000256" key="5">
    <source>
        <dbReference type="SAM" id="MobiDB-lite"/>
    </source>
</evidence>
<dbReference type="InterPro" id="IPR050109">
    <property type="entry name" value="HTH-type_TetR-like_transc_reg"/>
</dbReference>
<keyword evidence="3" id="KW-0804">Transcription</keyword>
<keyword evidence="1" id="KW-0805">Transcription regulation</keyword>
<dbReference type="InterPro" id="IPR001647">
    <property type="entry name" value="HTH_TetR"/>
</dbReference>
<feature type="DNA-binding region" description="H-T-H motif" evidence="4">
    <location>
        <begin position="39"/>
        <end position="58"/>
    </location>
</feature>
<evidence type="ECO:0000259" key="6">
    <source>
        <dbReference type="PROSITE" id="PS50977"/>
    </source>
</evidence>
<reference evidence="7 8" key="1">
    <citation type="submission" date="2019-07" db="EMBL/GenBank/DDBJ databases">
        <title>Whole genome shotgun sequence of Pseudonocardia sulfidoxydans NBRC 16205.</title>
        <authorList>
            <person name="Hosoyama A."/>
            <person name="Uohara A."/>
            <person name="Ohji S."/>
            <person name="Ichikawa N."/>
        </authorList>
    </citation>
    <scope>NUCLEOTIDE SEQUENCE [LARGE SCALE GENOMIC DNA]</scope>
    <source>
        <strain evidence="7 8">NBRC 16205</strain>
    </source>
</reference>
<dbReference type="AlphaFoldDB" id="A0A511DGR1"/>
<dbReference type="InterPro" id="IPR009057">
    <property type="entry name" value="Homeodomain-like_sf"/>
</dbReference>
<evidence type="ECO:0000313" key="8">
    <source>
        <dbReference type="Proteomes" id="UP000321685"/>
    </source>
</evidence>
<organism evidence="7 8">
    <name type="scientific">Pseudonocardia sulfidoxydans NBRC 16205</name>
    <dbReference type="NCBI Taxonomy" id="1223511"/>
    <lineage>
        <taxon>Bacteria</taxon>
        <taxon>Bacillati</taxon>
        <taxon>Actinomycetota</taxon>
        <taxon>Actinomycetes</taxon>
        <taxon>Pseudonocardiales</taxon>
        <taxon>Pseudonocardiaceae</taxon>
        <taxon>Pseudonocardia</taxon>
    </lineage>
</organism>
<feature type="domain" description="HTH tetR-type" evidence="6">
    <location>
        <begin position="17"/>
        <end position="76"/>
    </location>
</feature>
<evidence type="ECO:0000256" key="2">
    <source>
        <dbReference type="ARBA" id="ARBA00023125"/>
    </source>
</evidence>
<dbReference type="Pfam" id="PF00440">
    <property type="entry name" value="TetR_N"/>
    <property type="match status" value="1"/>
</dbReference>
<feature type="compositionally biased region" description="Basic and acidic residues" evidence="5">
    <location>
        <begin position="215"/>
        <end position="224"/>
    </location>
</feature>
<proteinExistence type="predicted"/>